<keyword evidence="2" id="KW-1185">Reference proteome</keyword>
<sequence length="129" mass="14190">MRITLSLLGLVFAQLTYGADALTYEGYERDRVLIRSTYRLVESKINASSGEAGQAAQRIFKNIRFVGLTRQQVLGILGDPKTISDYGIAADGAADSPLTYRFDSGFGGWEYTLRFAKGVVTQVDERGLN</sequence>
<evidence type="ECO:0000313" key="1">
    <source>
        <dbReference type="EMBL" id="MBB5035429.1"/>
    </source>
</evidence>
<gene>
    <name evidence="1" type="ORF">HNQ65_005040</name>
</gene>
<dbReference type="Proteomes" id="UP000590740">
    <property type="component" value="Unassembled WGS sequence"/>
</dbReference>
<proteinExistence type="predicted"/>
<accession>A0A7W7YFY7</accession>
<reference evidence="1 2" key="1">
    <citation type="submission" date="2020-08" db="EMBL/GenBank/DDBJ databases">
        <title>Genomic Encyclopedia of Type Strains, Phase IV (KMG-IV): sequencing the most valuable type-strain genomes for metagenomic binning, comparative biology and taxonomic classification.</title>
        <authorList>
            <person name="Goeker M."/>
        </authorList>
    </citation>
    <scope>NUCLEOTIDE SEQUENCE [LARGE SCALE GENOMIC DNA]</scope>
    <source>
        <strain evidence="1 2">DSM 12252</strain>
    </source>
</reference>
<dbReference type="AlphaFoldDB" id="A0A7W7YFY7"/>
<protein>
    <submittedName>
        <fullName evidence="1">Uncharacterized protein</fullName>
    </submittedName>
</protein>
<comment type="caution">
    <text evidence="1">The sequence shown here is derived from an EMBL/GenBank/DDBJ whole genome shotgun (WGS) entry which is preliminary data.</text>
</comment>
<dbReference type="EMBL" id="JACHIG010000017">
    <property type="protein sequence ID" value="MBB5035429.1"/>
    <property type="molecule type" value="Genomic_DNA"/>
</dbReference>
<dbReference type="RefSeq" id="WP_184344227.1">
    <property type="nucleotide sequence ID" value="NZ_JACHIG010000017.1"/>
</dbReference>
<evidence type="ECO:0000313" key="2">
    <source>
        <dbReference type="Proteomes" id="UP000590740"/>
    </source>
</evidence>
<name>A0A7W7YFY7_9BACT</name>
<organism evidence="1 2">
    <name type="scientific">Prosthecobacter vanneervenii</name>
    <dbReference type="NCBI Taxonomy" id="48466"/>
    <lineage>
        <taxon>Bacteria</taxon>
        <taxon>Pseudomonadati</taxon>
        <taxon>Verrucomicrobiota</taxon>
        <taxon>Verrucomicrobiia</taxon>
        <taxon>Verrucomicrobiales</taxon>
        <taxon>Verrucomicrobiaceae</taxon>
        <taxon>Prosthecobacter</taxon>
    </lineage>
</organism>